<dbReference type="RefSeq" id="WP_093417290.1">
    <property type="nucleotide sequence ID" value="NZ_FOZX01000004.1"/>
</dbReference>
<comment type="catalytic activity">
    <reaction evidence="9 11">
        <text>beta-D-fructose 1-phosphate + ATP = beta-D-fructose 1,6-bisphosphate + ADP + H(+)</text>
        <dbReference type="Rhea" id="RHEA:14213"/>
        <dbReference type="ChEBI" id="CHEBI:15378"/>
        <dbReference type="ChEBI" id="CHEBI:30616"/>
        <dbReference type="ChEBI" id="CHEBI:32966"/>
        <dbReference type="ChEBI" id="CHEBI:138881"/>
        <dbReference type="ChEBI" id="CHEBI:456216"/>
        <dbReference type="EC" id="2.7.1.56"/>
    </reaction>
</comment>
<comment type="function">
    <text evidence="11">Catalyzes the ATP-dependent phosphorylation of fructose-l-phosphate to fructose-l,6-bisphosphate.</text>
</comment>
<keyword evidence="5 11" id="KW-0547">Nucleotide-binding</keyword>
<sequence>MIVTVTPNPSLDRTVQVDRVVPGEVHRAKQVQLDPGGKGVNVARALAAAGVPTLAVLPSGGAEGARLAELLAPEAVPVVEVPVHAATRSNIAVVEADGTTSKFNEPGPRLTEAEIAALETAVIELAGRAEWLVTCGSLPDGCPPDLHARIVGAARAAGTRVAVDASGRPLALACRAAPDLIKPNLAELADLAGGPLRDLGDVLDVAHRLRADGVGTVLVSLGELGAVLVSAAGDLHATSTATEVRSTVGAGDAMLAGFLRESAAGEAALRSAVAYGTAAVGLAGSRMPGLNDVHPQHVRVDAVDATVSLSGVAA</sequence>
<keyword evidence="6 11" id="KW-0418">Kinase</keyword>
<dbReference type="NCBIfam" id="TIGR03168">
    <property type="entry name" value="1-PFK"/>
    <property type="match status" value="1"/>
</dbReference>
<dbReference type="GO" id="GO:0008662">
    <property type="term" value="F:1-phosphofructokinase activity"/>
    <property type="evidence" value="ECO:0007669"/>
    <property type="project" value="UniProtKB-UniRule"/>
</dbReference>
<evidence type="ECO:0000256" key="3">
    <source>
        <dbReference type="ARBA" id="ARBA00013596"/>
    </source>
</evidence>
<evidence type="ECO:0000256" key="8">
    <source>
        <dbReference type="ARBA" id="ARBA00032802"/>
    </source>
</evidence>
<proteinExistence type="inferred from homology"/>
<evidence type="ECO:0000256" key="1">
    <source>
        <dbReference type="ARBA" id="ARBA00010688"/>
    </source>
</evidence>
<name>A0A1I6S003_9PSEU</name>
<dbReference type="InterPro" id="IPR011611">
    <property type="entry name" value="PfkB_dom"/>
</dbReference>
<feature type="domain" description="Carbohydrate kinase PfkB" evidence="12">
    <location>
        <begin position="8"/>
        <end position="285"/>
    </location>
</feature>
<dbReference type="PIRSF" id="PIRSF000535">
    <property type="entry name" value="1PFK/6PFK/LacC"/>
    <property type="match status" value="1"/>
</dbReference>
<keyword evidence="7 11" id="KW-0067">ATP-binding</keyword>
<evidence type="ECO:0000256" key="4">
    <source>
        <dbReference type="ARBA" id="ARBA00022679"/>
    </source>
</evidence>
<organism evidence="13 14">
    <name type="scientific">Saccharopolyspora flava</name>
    <dbReference type="NCBI Taxonomy" id="95161"/>
    <lineage>
        <taxon>Bacteria</taxon>
        <taxon>Bacillati</taxon>
        <taxon>Actinomycetota</taxon>
        <taxon>Actinomycetes</taxon>
        <taxon>Pseudonocardiales</taxon>
        <taxon>Pseudonocardiaceae</taxon>
        <taxon>Saccharopolyspora</taxon>
    </lineage>
</organism>
<protein>
    <recommendedName>
        <fullName evidence="3 11">1-phosphofructokinase</fullName>
        <shortName evidence="11">Fru1PK</shortName>
        <ecNumber evidence="2 11">2.7.1.56</ecNumber>
    </recommendedName>
    <alternativeName>
        <fullName evidence="8 11">Fructose 1-phosphate kinase</fullName>
    </alternativeName>
</protein>
<keyword evidence="4 10" id="KW-0808">Transferase</keyword>
<dbReference type="GO" id="GO:0044281">
    <property type="term" value="P:small molecule metabolic process"/>
    <property type="evidence" value="ECO:0007669"/>
    <property type="project" value="UniProtKB-ARBA"/>
</dbReference>
<dbReference type="OrthoDB" id="9801219at2"/>
<evidence type="ECO:0000256" key="5">
    <source>
        <dbReference type="ARBA" id="ARBA00022741"/>
    </source>
</evidence>
<accession>A0A1I6S003</accession>
<reference evidence="14" key="1">
    <citation type="submission" date="2016-10" db="EMBL/GenBank/DDBJ databases">
        <authorList>
            <person name="Varghese N."/>
            <person name="Submissions S."/>
        </authorList>
    </citation>
    <scope>NUCLEOTIDE SEQUENCE [LARGE SCALE GENOMIC DNA]</scope>
    <source>
        <strain evidence="14">DSM 44771</strain>
    </source>
</reference>
<dbReference type="AlphaFoldDB" id="A0A1I6S003"/>
<dbReference type="EMBL" id="FOZX01000004">
    <property type="protein sequence ID" value="SFS70293.1"/>
    <property type="molecule type" value="Genomic_DNA"/>
</dbReference>
<dbReference type="InterPro" id="IPR002173">
    <property type="entry name" value="Carboh/pur_kinase_PfkB_CS"/>
</dbReference>
<evidence type="ECO:0000313" key="13">
    <source>
        <dbReference type="EMBL" id="SFS70293.1"/>
    </source>
</evidence>
<dbReference type="Pfam" id="PF00294">
    <property type="entry name" value="PfkB"/>
    <property type="match status" value="1"/>
</dbReference>
<dbReference type="PROSITE" id="PS00584">
    <property type="entry name" value="PFKB_KINASES_2"/>
    <property type="match status" value="1"/>
</dbReference>
<dbReference type="EC" id="2.7.1.56" evidence="2 11"/>
<dbReference type="GO" id="GO:0005524">
    <property type="term" value="F:ATP binding"/>
    <property type="evidence" value="ECO:0007669"/>
    <property type="project" value="UniProtKB-UniRule"/>
</dbReference>
<dbReference type="InterPro" id="IPR022463">
    <property type="entry name" value="1-PFruKinase"/>
</dbReference>
<evidence type="ECO:0000256" key="2">
    <source>
        <dbReference type="ARBA" id="ARBA00012131"/>
    </source>
</evidence>
<evidence type="ECO:0000256" key="10">
    <source>
        <dbReference type="PIRNR" id="PIRNR000535"/>
    </source>
</evidence>
<dbReference type="CDD" id="cd01164">
    <property type="entry name" value="FruK_PfkB_like"/>
    <property type="match status" value="1"/>
</dbReference>
<evidence type="ECO:0000313" key="14">
    <source>
        <dbReference type="Proteomes" id="UP000198852"/>
    </source>
</evidence>
<dbReference type="Gene3D" id="3.40.1190.20">
    <property type="match status" value="1"/>
</dbReference>
<evidence type="ECO:0000256" key="7">
    <source>
        <dbReference type="ARBA" id="ARBA00022840"/>
    </source>
</evidence>
<evidence type="ECO:0000256" key="11">
    <source>
        <dbReference type="RuleBase" id="RU369061"/>
    </source>
</evidence>
<dbReference type="SUPFAM" id="SSF53613">
    <property type="entry name" value="Ribokinase-like"/>
    <property type="match status" value="1"/>
</dbReference>
<dbReference type="PANTHER" id="PTHR46566">
    <property type="entry name" value="1-PHOSPHOFRUCTOKINASE-RELATED"/>
    <property type="match status" value="1"/>
</dbReference>
<comment type="similarity">
    <text evidence="1 11">Belongs to the carbohydrate kinase PfkB family.</text>
</comment>
<dbReference type="GO" id="GO:0016052">
    <property type="term" value="P:carbohydrate catabolic process"/>
    <property type="evidence" value="ECO:0007669"/>
    <property type="project" value="UniProtKB-ARBA"/>
</dbReference>
<evidence type="ECO:0000259" key="12">
    <source>
        <dbReference type="Pfam" id="PF00294"/>
    </source>
</evidence>
<dbReference type="InterPro" id="IPR029056">
    <property type="entry name" value="Ribokinase-like"/>
</dbReference>
<keyword evidence="14" id="KW-1185">Reference proteome</keyword>
<evidence type="ECO:0000256" key="9">
    <source>
        <dbReference type="ARBA" id="ARBA00047745"/>
    </source>
</evidence>
<dbReference type="NCBIfam" id="TIGR03828">
    <property type="entry name" value="pfkB"/>
    <property type="match status" value="1"/>
</dbReference>
<evidence type="ECO:0000256" key="6">
    <source>
        <dbReference type="ARBA" id="ARBA00022777"/>
    </source>
</evidence>
<dbReference type="STRING" id="95161.SAMN05660874_02770"/>
<gene>
    <name evidence="13" type="ORF">SAMN05660874_02770</name>
</gene>
<dbReference type="InterPro" id="IPR017583">
    <property type="entry name" value="Tagatose/fructose_Pkinase"/>
</dbReference>
<dbReference type="GO" id="GO:0005829">
    <property type="term" value="C:cytosol"/>
    <property type="evidence" value="ECO:0007669"/>
    <property type="project" value="TreeGrafter"/>
</dbReference>
<dbReference type="Proteomes" id="UP000198852">
    <property type="component" value="Unassembled WGS sequence"/>
</dbReference>
<dbReference type="FunFam" id="3.40.1190.20:FF:000001">
    <property type="entry name" value="Phosphofructokinase"/>
    <property type="match status" value="1"/>
</dbReference>
<dbReference type="PANTHER" id="PTHR46566:SF5">
    <property type="entry name" value="1-PHOSPHOFRUCTOKINASE"/>
    <property type="match status" value="1"/>
</dbReference>